<dbReference type="GO" id="GO:0042254">
    <property type="term" value="P:ribosome biogenesis"/>
    <property type="evidence" value="ECO:0007669"/>
    <property type="project" value="UniProtKB-UniRule"/>
</dbReference>
<comment type="subunit">
    <text evidence="8">Monomer.</text>
</comment>
<keyword evidence="5 8" id="KW-0378">Hydrolase</keyword>
<dbReference type="FunFam" id="2.70.210.12:FF:000001">
    <property type="entry name" value="GTPase Obg"/>
    <property type="match status" value="1"/>
</dbReference>
<dbReference type="PROSITE" id="PS51883">
    <property type="entry name" value="OBG"/>
    <property type="match status" value="1"/>
</dbReference>
<feature type="binding site" evidence="8">
    <location>
        <begin position="163"/>
        <end position="170"/>
    </location>
    <ligand>
        <name>GTP</name>
        <dbReference type="ChEBI" id="CHEBI:37565"/>
    </ligand>
</feature>
<sequence length="339" mass="36344">MDQAKIFLVGGKGGDGCLSFHREKYVPRGGPDGGDGGRGGHIFLRTDANLHTLTDFAYRKRYQAPSGGHGEGGNRHGHQGEDIILTIPVGTEVIDAKTGEVLADLSREGMELLAVRGGKGGRGNARFKSATNRAPRQRELGEPGEERWLVLELKLLADVGLLGFPNAGKSTLISRISEARPKVAPYAFTTLEPALGVWDLPGGATVVADIPGIVAGAHRGKGLGLRFLKHLERTGTLLYLIDFRASPEQTSPWDQFTALRSEVVAYGKGLAEKPYLIVATKMDLPTASANWRSCTEAFHEKGFHPIPVSALTGMGIEELARAVDALLPRAERKLNVCVG</sequence>
<evidence type="ECO:0000259" key="9">
    <source>
        <dbReference type="PROSITE" id="PS51710"/>
    </source>
</evidence>
<protein>
    <recommendedName>
        <fullName evidence="8">GTPase Obg</fullName>
        <ecNumber evidence="8">3.6.5.-</ecNumber>
    </recommendedName>
    <alternativeName>
        <fullName evidence="8">GTP-binding protein Obg</fullName>
    </alternativeName>
</protein>
<dbReference type="NCBIfam" id="NF008955">
    <property type="entry name" value="PRK12297.1"/>
    <property type="match status" value="1"/>
</dbReference>
<dbReference type="GO" id="GO:0043022">
    <property type="term" value="F:ribosome binding"/>
    <property type="evidence" value="ECO:0007669"/>
    <property type="project" value="UniProtKB-ARBA"/>
</dbReference>
<dbReference type="GO" id="GO:0003924">
    <property type="term" value="F:GTPase activity"/>
    <property type="evidence" value="ECO:0007669"/>
    <property type="project" value="UniProtKB-UniRule"/>
</dbReference>
<dbReference type="InterPro" id="IPR045086">
    <property type="entry name" value="OBG_GTPase"/>
</dbReference>
<dbReference type="SUPFAM" id="SSF82051">
    <property type="entry name" value="Obg GTP-binding protein N-terminal domain"/>
    <property type="match status" value="1"/>
</dbReference>
<dbReference type="InterPro" id="IPR014100">
    <property type="entry name" value="GTP-bd_Obg/CgtA"/>
</dbReference>
<gene>
    <name evidence="11" type="primary">obgE</name>
    <name evidence="8" type="synonym">obg</name>
    <name evidence="11" type="ORF">HYY65_01945</name>
</gene>
<dbReference type="EC" id="3.6.5.-" evidence="8"/>
<evidence type="ECO:0000313" key="11">
    <source>
        <dbReference type="EMBL" id="MBI3013837.1"/>
    </source>
</evidence>
<comment type="cofactor">
    <cofactor evidence="8">
        <name>Mg(2+)</name>
        <dbReference type="ChEBI" id="CHEBI:18420"/>
    </cofactor>
</comment>
<comment type="function">
    <text evidence="8">An essential GTPase which binds GTP, GDP and possibly (p)ppGpp with moderate affinity, with high nucleotide exchange rates and a fairly low GTP hydrolysis rate. Plays a role in control of the cell cycle, stress response, ribosome biogenesis and in those bacteria that undergo differentiation, in morphogenesis control.</text>
</comment>
<name>A0A932LZ62_UNCTE</name>
<dbReference type="InterPro" id="IPR031167">
    <property type="entry name" value="G_OBG"/>
</dbReference>
<dbReference type="GO" id="GO:0000287">
    <property type="term" value="F:magnesium ion binding"/>
    <property type="evidence" value="ECO:0007669"/>
    <property type="project" value="InterPro"/>
</dbReference>
<comment type="subcellular location">
    <subcellularLocation>
        <location evidence="8">Cytoplasm</location>
    </subcellularLocation>
</comment>
<dbReference type="PANTHER" id="PTHR11702:SF31">
    <property type="entry name" value="MITOCHONDRIAL RIBOSOME-ASSOCIATED GTPASE 2"/>
    <property type="match status" value="1"/>
</dbReference>
<dbReference type="Pfam" id="PF01926">
    <property type="entry name" value="MMR_HSR1"/>
    <property type="match status" value="1"/>
</dbReference>
<dbReference type="Proteomes" id="UP000741360">
    <property type="component" value="Unassembled WGS sequence"/>
</dbReference>
<dbReference type="InterPro" id="IPR036726">
    <property type="entry name" value="GTP1_OBG_dom_sf"/>
</dbReference>
<feature type="domain" description="Obg" evidence="10">
    <location>
        <begin position="1"/>
        <end position="156"/>
    </location>
</feature>
<feature type="binding site" evidence="8">
    <location>
        <begin position="280"/>
        <end position="283"/>
    </location>
    <ligand>
        <name>GTP</name>
        <dbReference type="ChEBI" id="CHEBI:37565"/>
    </ligand>
</feature>
<dbReference type="SUPFAM" id="SSF52540">
    <property type="entry name" value="P-loop containing nucleoside triphosphate hydrolases"/>
    <property type="match status" value="1"/>
</dbReference>
<keyword evidence="6 8" id="KW-0460">Magnesium</keyword>
<evidence type="ECO:0000256" key="4">
    <source>
        <dbReference type="ARBA" id="ARBA00022741"/>
    </source>
</evidence>
<dbReference type="InterPro" id="IPR027417">
    <property type="entry name" value="P-loop_NTPase"/>
</dbReference>
<evidence type="ECO:0000256" key="3">
    <source>
        <dbReference type="ARBA" id="ARBA00022723"/>
    </source>
</evidence>
<dbReference type="InterPro" id="IPR006169">
    <property type="entry name" value="GTP1_OBG_dom"/>
</dbReference>
<keyword evidence="7 8" id="KW-0342">GTP-binding</keyword>
<dbReference type="PIRSF" id="PIRSF002401">
    <property type="entry name" value="GTP_bd_Obg/CgtA"/>
    <property type="match status" value="1"/>
</dbReference>
<evidence type="ECO:0000256" key="6">
    <source>
        <dbReference type="ARBA" id="ARBA00022842"/>
    </source>
</evidence>
<feature type="domain" description="OBG-type G" evidence="9">
    <location>
        <begin position="157"/>
        <end position="328"/>
    </location>
</feature>
<evidence type="ECO:0000256" key="2">
    <source>
        <dbReference type="ARBA" id="ARBA00022490"/>
    </source>
</evidence>
<comment type="similarity">
    <text evidence="1 8">Belongs to the TRAFAC class OBG-HflX-like GTPase superfamily. OBG GTPase family.</text>
</comment>
<dbReference type="InterPro" id="IPR006073">
    <property type="entry name" value="GTP-bd"/>
</dbReference>
<dbReference type="NCBIfam" id="NF008956">
    <property type="entry name" value="PRK12299.1"/>
    <property type="match status" value="1"/>
</dbReference>
<evidence type="ECO:0000256" key="8">
    <source>
        <dbReference type="HAMAP-Rule" id="MF_01454"/>
    </source>
</evidence>
<comment type="caution">
    <text evidence="11">The sequence shown here is derived from an EMBL/GenBank/DDBJ whole genome shotgun (WGS) entry which is preliminary data.</text>
</comment>
<dbReference type="CDD" id="cd01898">
    <property type="entry name" value="Obg"/>
    <property type="match status" value="1"/>
</dbReference>
<dbReference type="PRINTS" id="PR00326">
    <property type="entry name" value="GTP1OBG"/>
</dbReference>
<dbReference type="NCBIfam" id="TIGR02729">
    <property type="entry name" value="Obg_CgtA"/>
    <property type="match status" value="1"/>
</dbReference>
<evidence type="ECO:0000256" key="7">
    <source>
        <dbReference type="ARBA" id="ARBA00023134"/>
    </source>
</evidence>
<dbReference type="AlphaFoldDB" id="A0A932LZ62"/>
<evidence type="ECO:0000256" key="1">
    <source>
        <dbReference type="ARBA" id="ARBA00007699"/>
    </source>
</evidence>
<feature type="binding site" evidence="8">
    <location>
        <position position="190"/>
    </location>
    <ligand>
        <name>Mg(2+)</name>
        <dbReference type="ChEBI" id="CHEBI:18420"/>
    </ligand>
</feature>
<organism evidence="11 12">
    <name type="scientific">Tectimicrobiota bacterium</name>
    <dbReference type="NCBI Taxonomy" id="2528274"/>
    <lineage>
        <taxon>Bacteria</taxon>
        <taxon>Pseudomonadati</taxon>
        <taxon>Nitrospinota/Tectimicrobiota group</taxon>
        <taxon>Candidatus Tectimicrobiota</taxon>
    </lineage>
</organism>
<dbReference type="HAMAP" id="MF_01454">
    <property type="entry name" value="GTPase_Obg"/>
    <property type="match status" value="1"/>
</dbReference>
<keyword evidence="3 8" id="KW-0479">Metal-binding</keyword>
<dbReference type="GO" id="GO:0005525">
    <property type="term" value="F:GTP binding"/>
    <property type="evidence" value="ECO:0007669"/>
    <property type="project" value="UniProtKB-UniRule"/>
</dbReference>
<dbReference type="GO" id="GO:0005737">
    <property type="term" value="C:cytoplasm"/>
    <property type="evidence" value="ECO:0007669"/>
    <property type="project" value="UniProtKB-SubCell"/>
</dbReference>
<feature type="binding site" evidence="8">
    <location>
        <position position="170"/>
    </location>
    <ligand>
        <name>Mg(2+)</name>
        <dbReference type="ChEBI" id="CHEBI:18420"/>
    </ligand>
</feature>
<dbReference type="Pfam" id="PF01018">
    <property type="entry name" value="GTP1_OBG"/>
    <property type="match status" value="1"/>
</dbReference>
<feature type="binding site" evidence="8">
    <location>
        <begin position="209"/>
        <end position="212"/>
    </location>
    <ligand>
        <name>GTP</name>
        <dbReference type="ChEBI" id="CHEBI:37565"/>
    </ligand>
</feature>
<evidence type="ECO:0000256" key="5">
    <source>
        <dbReference type="ARBA" id="ARBA00022801"/>
    </source>
</evidence>
<proteinExistence type="inferred from homology"/>
<accession>A0A932LZ62</accession>
<dbReference type="PANTHER" id="PTHR11702">
    <property type="entry name" value="DEVELOPMENTALLY REGULATED GTP-BINDING PROTEIN-RELATED"/>
    <property type="match status" value="1"/>
</dbReference>
<dbReference type="Gene3D" id="2.70.210.12">
    <property type="entry name" value="GTP1/OBG domain"/>
    <property type="match status" value="1"/>
</dbReference>
<keyword evidence="2 8" id="KW-0963">Cytoplasm</keyword>
<evidence type="ECO:0000313" key="12">
    <source>
        <dbReference type="Proteomes" id="UP000741360"/>
    </source>
</evidence>
<dbReference type="PROSITE" id="PS51710">
    <property type="entry name" value="G_OBG"/>
    <property type="match status" value="1"/>
</dbReference>
<evidence type="ECO:0000259" key="10">
    <source>
        <dbReference type="PROSITE" id="PS51883"/>
    </source>
</evidence>
<dbReference type="Gene3D" id="3.40.50.300">
    <property type="entry name" value="P-loop containing nucleotide triphosphate hydrolases"/>
    <property type="match status" value="1"/>
</dbReference>
<feature type="binding site" evidence="8">
    <location>
        <begin position="188"/>
        <end position="192"/>
    </location>
    <ligand>
        <name>GTP</name>
        <dbReference type="ChEBI" id="CHEBI:37565"/>
    </ligand>
</feature>
<reference evidence="11" key="1">
    <citation type="submission" date="2020-07" db="EMBL/GenBank/DDBJ databases">
        <title>Huge and variable diversity of episymbiotic CPR bacteria and DPANN archaea in groundwater ecosystems.</title>
        <authorList>
            <person name="He C.Y."/>
            <person name="Keren R."/>
            <person name="Whittaker M."/>
            <person name="Farag I.F."/>
            <person name="Doudna J."/>
            <person name="Cate J.H.D."/>
            <person name="Banfield J.F."/>
        </authorList>
    </citation>
    <scope>NUCLEOTIDE SEQUENCE</scope>
    <source>
        <strain evidence="11">NC_groundwater_717_Ag_S-0.2um_59_8</strain>
    </source>
</reference>
<keyword evidence="4 8" id="KW-0547">Nucleotide-binding</keyword>
<feature type="binding site" evidence="8">
    <location>
        <begin position="309"/>
        <end position="311"/>
    </location>
    <ligand>
        <name>GTP</name>
        <dbReference type="ChEBI" id="CHEBI:37565"/>
    </ligand>
</feature>
<dbReference type="EMBL" id="JACPSX010000033">
    <property type="protein sequence ID" value="MBI3013837.1"/>
    <property type="molecule type" value="Genomic_DNA"/>
</dbReference>